<sequence length="142" mass="15977">MDISMKRLSSSVLTSSFAAATLRQQQHDDYDYDYDLNLNHDHDLAVAHLPAATRCLLLVLSYSQGHHPRCARSQSTFRFLIAASYRTFVHLLMWKHVRGRYGPVVQPNEKPYRITALDPQAFKLQASGLLLGIAPSPGLTRA</sequence>
<evidence type="ECO:0000313" key="2">
    <source>
        <dbReference type="Proteomes" id="UP000719766"/>
    </source>
</evidence>
<gene>
    <name evidence="1" type="ORF">HD556DRAFT_1448531</name>
</gene>
<protein>
    <submittedName>
        <fullName evidence="1">Uncharacterized protein</fullName>
    </submittedName>
</protein>
<comment type="caution">
    <text evidence="1">The sequence shown here is derived from an EMBL/GenBank/DDBJ whole genome shotgun (WGS) entry which is preliminary data.</text>
</comment>
<keyword evidence="2" id="KW-1185">Reference proteome</keyword>
<reference evidence="1" key="1">
    <citation type="journal article" date="2020" name="New Phytol.">
        <title>Comparative genomics reveals dynamic genome evolution in host specialist ectomycorrhizal fungi.</title>
        <authorList>
            <person name="Lofgren L.A."/>
            <person name="Nguyen N.H."/>
            <person name="Vilgalys R."/>
            <person name="Ruytinx J."/>
            <person name="Liao H.L."/>
            <person name="Branco S."/>
            <person name="Kuo A."/>
            <person name="LaButti K."/>
            <person name="Lipzen A."/>
            <person name="Andreopoulos W."/>
            <person name="Pangilinan J."/>
            <person name="Riley R."/>
            <person name="Hundley H."/>
            <person name="Na H."/>
            <person name="Barry K."/>
            <person name="Grigoriev I.V."/>
            <person name="Stajich J.E."/>
            <person name="Kennedy P.G."/>
        </authorList>
    </citation>
    <scope>NUCLEOTIDE SEQUENCE</scope>
    <source>
        <strain evidence="1">S12</strain>
    </source>
</reference>
<organism evidence="1 2">
    <name type="scientific">Suillus plorans</name>
    <dbReference type="NCBI Taxonomy" id="116603"/>
    <lineage>
        <taxon>Eukaryota</taxon>
        <taxon>Fungi</taxon>
        <taxon>Dikarya</taxon>
        <taxon>Basidiomycota</taxon>
        <taxon>Agaricomycotina</taxon>
        <taxon>Agaricomycetes</taxon>
        <taxon>Agaricomycetidae</taxon>
        <taxon>Boletales</taxon>
        <taxon>Suillineae</taxon>
        <taxon>Suillaceae</taxon>
        <taxon>Suillus</taxon>
    </lineage>
</organism>
<dbReference type="RefSeq" id="XP_041155007.1">
    <property type="nucleotide sequence ID" value="XM_041307444.1"/>
</dbReference>
<name>A0A9P7AEF2_9AGAM</name>
<dbReference type="Proteomes" id="UP000719766">
    <property type="component" value="Unassembled WGS sequence"/>
</dbReference>
<evidence type="ECO:0000313" key="1">
    <source>
        <dbReference type="EMBL" id="KAG1787684.1"/>
    </source>
</evidence>
<proteinExistence type="predicted"/>
<accession>A0A9P7AEF2</accession>
<dbReference type="EMBL" id="JABBWE010000076">
    <property type="protein sequence ID" value="KAG1787684.1"/>
    <property type="molecule type" value="Genomic_DNA"/>
</dbReference>
<dbReference type="GeneID" id="64601208"/>
<dbReference type="AlphaFoldDB" id="A0A9P7AEF2"/>